<name>A0A7J5Z436_DISMA</name>
<keyword evidence="10" id="KW-1185">Reference proteome</keyword>
<dbReference type="InterPro" id="IPR036096">
    <property type="entry name" value="Ataxin_AXH_dom_sf"/>
</dbReference>
<feature type="region of interest" description="Disordered" evidence="7">
    <location>
        <begin position="1"/>
        <end position="37"/>
    </location>
</feature>
<sequence length="540" mass="60175">MSFTSNPALVPDRDRLPLKKRDQRPIPPPQQQQCDAATFKAPYPYKGHRDFKTKHTGPFQPVPRRVPALYQPWTHPHPPTRSKPHNLSAFRDHHSLAEWRDVNPLHPGWAFSPHFQHHLSGTPALHLGHPPPPPRFSPASLSNEGFQRVCGGYGWEQLKTLRDKSLIAERHSNGRSKGPYVRRKDRKVELFPRGEKAALEDRTHKHDVSHKLSKVVKHPFSGQSFVRVSPDNSNYISMKEEQSRSTSLPSSEQASPNNFPWLLPHFVAGSLIELRDGRLRRVEHLQTEDFLLGALACPDLRLSCCTVQSISPSASSSSSISISRLLILLHDQQSQELVDVYVEYPFFVRGRGWSSCNPLRTARLCGLHCRQLSVGDICLALTPISTPQPPPSATLEPKTSPRKSEGGCESLKASQQGLGLAEGTKKKGETVRRRHCSAPELRGPGTNCMNLERFVVVVHTACEAQLLLIKTVLQIKARLMTSLSIISSLALSLLPFFSVPPDFSRTHRRGLQRSVAAAGSDHHVAVLLEDDVGAVVKVEH</sequence>
<evidence type="ECO:0000256" key="3">
    <source>
        <dbReference type="ARBA" id="ARBA00023015"/>
    </source>
</evidence>
<dbReference type="GO" id="GO:0000122">
    <property type="term" value="P:negative regulation of transcription by RNA polymerase II"/>
    <property type="evidence" value="ECO:0007669"/>
    <property type="project" value="TreeGrafter"/>
</dbReference>
<dbReference type="GO" id="GO:0007399">
    <property type="term" value="P:nervous system development"/>
    <property type="evidence" value="ECO:0007669"/>
    <property type="project" value="TreeGrafter"/>
</dbReference>
<dbReference type="Proteomes" id="UP000518266">
    <property type="component" value="Unassembled WGS sequence"/>
</dbReference>
<dbReference type="AlphaFoldDB" id="A0A7J5Z436"/>
<evidence type="ECO:0000256" key="5">
    <source>
        <dbReference type="ARBA" id="ARBA00023163"/>
    </source>
</evidence>
<dbReference type="InterPro" id="IPR043404">
    <property type="entry name" value="ATAXIN1-like"/>
</dbReference>
<dbReference type="PANTHER" id="PTHR13392:SF14">
    <property type="entry name" value="ATAXIN-1-LIKE"/>
    <property type="match status" value="1"/>
</dbReference>
<dbReference type="PROSITE" id="PS51148">
    <property type="entry name" value="AXH"/>
    <property type="match status" value="1"/>
</dbReference>
<keyword evidence="3" id="KW-0805">Transcription regulation</keyword>
<feature type="region of interest" description="Disordered" evidence="7">
    <location>
        <begin position="388"/>
        <end position="437"/>
    </location>
</feature>
<keyword evidence="6" id="KW-0539">Nucleus</keyword>
<dbReference type="OrthoDB" id="10000452at2759"/>
<comment type="subcellular location">
    <subcellularLocation>
        <location evidence="1">Nucleus</location>
    </subcellularLocation>
</comment>
<dbReference type="EMBL" id="JAAKFY010000006">
    <property type="protein sequence ID" value="KAF3855891.1"/>
    <property type="molecule type" value="Genomic_DNA"/>
</dbReference>
<feature type="domain" description="AXH" evidence="8">
    <location>
        <begin position="254"/>
        <end position="389"/>
    </location>
</feature>
<accession>A0A7J5Z436</accession>
<evidence type="ECO:0000256" key="7">
    <source>
        <dbReference type="SAM" id="MobiDB-lite"/>
    </source>
</evidence>
<evidence type="ECO:0000256" key="6">
    <source>
        <dbReference type="ARBA" id="ARBA00023242"/>
    </source>
</evidence>
<evidence type="ECO:0000256" key="1">
    <source>
        <dbReference type="ARBA" id="ARBA00004123"/>
    </source>
</evidence>
<comment type="caution">
    <text evidence="9">The sequence shown here is derived from an EMBL/GenBank/DDBJ whole genome shotgun (WGS) entry which is preliminary data.</text>
</comment>
<dbReference type="GO" id="GO:0005634">
    <property type="term" value="C:nucleus"/>
    <property type="evidence" value="ECO:0007669"/>
    <property type="project" value="UniProtKB-SubCell"/>
</dbReference>
<keyword evidence="5" id="KW-0804">Transcription</keyword>
<gene>
    <name evidence="9" type="ORF">F7725_016614</name>
</gene>
<dbReference type="Pfam" id="PF08517">
    <property type="entry name" value="AXH"/>
    <property type="match status" value="1"/>
</dbReference>
<reference evidence="9 10" key="1">
    <citation type="submission" date="2020-03" db="EMBL/GenBank/DDBJ databases">
        <title>Dissostichus mawsoni Genome sequencing and assembly.</title>
        <authorList>
            <person name="Park H."/>
        </authorList>
    </citation>
    <scope>NUCLEOTIDE SEQUENCE [LARGE SCALE GENOMIC DNA]</scope>
    <source>
        <strain evidence="9">DM0001</strain>
        <tissue evidence="9">Muscle</tissue>
    </source>
</reference>
<evidence type="ECO:0000259" key="8">
    <source>
        <dbReference type="PROSITE" id="PS51148"/>
    </source>
</evidence>
<evidence type="ECO:0000256" key="4">
    <source>
        <dbReference type="ARBA" id="ARBA00023125"/>
    </source>
</evidence>
<dbReference type="PANTHER" id="PTHR13392">
    <property type="entry name" value="ATAXIN 1"/>
    <property type="match status" value="1"/>
</dbReference>
<dbReference type="SUPFAM" id="SSF102031">
    <property type="entry name" value="AXH domain"/>
    <property type="match status" value="1"/>
</dbReference>
<keyword evidence="2" id="KW-0678">Repressor</keyword>
<proteinExistence type="predicted"/>
<dbReference type="GO" id="GO:0003723">
    <property type="term" value="F:RNA binding"/>
    <property type="evidence" value="ECO:0007669"/>
    <property type="project" value="InterPro"/>
</dbReference>
<dbReference type="SMART" id="SM00536">
    <property type="entry name" value="AXH"/>
    <property type="match status" value="1"/>
</dbReference>
<evidence type="ECO:0000313" key="10">
    <source>
        <dbReference type="Proteomes" id="UP000518266"/>
    </source>
</evidence>
<dbReference type="InterPro" id="IPR003652">
    <property type="entry name" value="Ataxin_AXH_dom"/>
</dbReference>
<keyword evidence="4" id="KW-0238">DNA-binding</keyword>
<feature type="compositionally biased region" description="Basic and acidic residues" evidence="7">
    <location>
        <begin position="11"/>
        <end position="24"/>
    </location>
</feature>
<protein>
    <recommendedName>
        <fullName evidence="8">AXH domain-containing protein</fullName>
    </recommendedName>
</protein>
<organism evidence="9 10">
    <name type="scientific">Dissostichus mawsoni</name>
    <name type="common">Antarctic cod</name>
    <dbReference type="NCBI Taxonomy" id="36200"/>
    <lineage>
        <taxon>Eukaryota</taxon>
        <taxon>Metazoa</taxon>
        <taxon>Chordata</taxon>
        <taxon>Craniata</taxon>
        <taxon>Vertebrata</taxon>
        <taxon>Euteleostomi</taxon>
        <taxon>Actinopterygii</taxon>
        <taxon>Neopterygii</taxon>
        <taxon>Teleostei</taxon>
        <taxon>Neoteleostei</taxon>
        <taxon>Acanthomorphata</taxon>
        <taxon>Eupercaria</taxon>
        <taxon>Perciformes</taxon>
        <taxon>Notothenioidei</taxon>
        <taxon>Nototheniidae</taxon>
        <taxon>Dissostichus</taxon>
    </lineage>
</organism>
<dbReference type="GO" id="GO:0003677">
    <property type="term" value="F:DNA binding"/>
    <property type="evidence" value="ECO:0007669"/>
    <property type="project" value="UniProtKB-KW"/>
</dbReference>
<evidence type="ECO:0000256" key="2">
    <source>
        <dbReference type="ARBA" id="ARBA00022491"/>
    </source>
</evidence>
<evidence type="ECO:0000313" key="9">
    <source>
        <dbReference type="EMBL" id="KAF3855891.1"/>
    </source>
</evidence>